<evidence type="ECO:0000313" key="3">
    <source>
        <dbReference type="Proteomes" id="UP000321436"/>
    </source>
</evidence>
<accession>A0A512RI16</accession>
<dbReference type="Pfam" id="PF25593">
    <property type="entry name" value="GldD_lipo"/>
    <property type="match status" value="1"/>
</dbReference>
<keyword evidence="1" id="KW-0732">Signal</keyword>
<feature type="signal peptide" evidence="1">
    <location>
        <begin position="1"/>
        <end position="20"/>
    </location>
</feature>
<evidence type="ECO:0000256" key="1">
    <source>
        <dbReference type="SAM" id="SignalP"/>
    </source>
</evidence>
<feature type="chain" id="PRO_5021853430" evidence="1">
    <location>
        <begin position="21"/>
        <end position="199"/>
    </location>
</feature>
<dbReference type="InterPro" id="IPR019850">
    <property type="entry name" value="GldD-like"/>
</dbReference>
<name>A0A512RI16_9BACT</name>
<dbReference type="OrthoDB" id="679501at2"/>
<comment type="caution">
    <text evidence="2">The sequence shown here is derived from an EMBL/GenBank/DDBJ whole genome shotgun (WGS) entry which is preliminary data.</text>
</comment>
<dbReference type="RefSeq" id="WP_146859452.1">
    <property type="nucleotide sequence ID" value="NZ_BKAU01000001.1"/>
</dbReference>
<dbReference type="NCBIfam" id="TIGR03512">
    <property type="entry name" value="GldD_lipo"/>
    <property type="match status" value="1"/>
</dbReference>
<dbReference type="Proteomes" id="UP000321436">
    <property type="component" value="Unassembled WGS sequence"/>
</dbReference>
<keyword evidence="2" id="KW-0449">Lipoprotein</keyword>
<reference evidence="2 3" key="1">
    <citation type="submission" date="2019-07" db="EMBL/GenBank/DDBJ databases">
        <title>Whole genome shotgun sequence of Chitinophaga cymbidii NBRC 109752.</title>
        <authorList>
            <person name="Hosoyama A."/>
            <person name="Uohara A."/>
            <person name="Ohji S."/>
            <person name="Ichikawa N."/>
        </authorList>
    </citation>
    <scope>NUCLEOTIDE SEQUENCE [LARGE SCALE GENOMIC DNA]</scope>
    <source>
        <strain evidence="2 3">NBRC 109752</strain>
    </source>
</reference>
<dbReference type="PROSITE" id="PS51257">
    <property type="entry name" value="PROKAR_LIPOPROTEIN"/>
    <property type="match status" value="1"/>
</dbReference>
<organism evidence="2 3">
    <name type="scientific">Chitinophaga cymbidii</name>
    <dbReference type="NCBI Taxonomy" id="1096750"/>
    <lineage>
        <taxon>Bacteria</taxon>
        <taxon>Pseudomonadati</taxon>
        <taxon>Bacteroidota</taxon>
        <taxon>Chitinophagia</taxon>
        <taxon>Chitinophagales</taxon>
        <taxon>Chitinophagaceae</taxon>
        <taxon>Chitinophaga</taxon>
    </lineage>
</organism>
<dbReference type="EMBL" id="BKAU01000001">
    <property type="protein sequence ID" value="GEP95304.1"/>
    <property type="molecule type" value="Genomic_DNA"/>
</dbReference>
<gene>
    <name evidence="2" type="primary">gldD</name>
    <name evidence="2" type="ORF">CCY01nite_15640</name>
</gene>
<proteinExistence type="predicted"/>
<dbReference type="AlphaFoldDB" id="A0A512RI16"/>
<protein>
    <submittedName>
        <fullName evidence="2">Gliding motility lipoprotein GldD</fullName>
    </submittedName>
</protein>
<evidence type="ECO:0000313" key="2">
    <source>
        <dbReference type="EMBL" id="GEP95304.1"/>
    </source>
</evidence>
<sequence>MNKVIYIFIAALLPALTACQQQSFTPKPRGYFRIDLPEKQYRLFDEPGYPYSFEYPVYANIVKDTLFFDAKAENPWWINVDFPELNGKIYMSYKAIGAQNSLDNLVRDAFKLTYKHTAKAESIEESDINTTNHAHGLFYEVGGNAASAKQFFVTDSTRHFLRGALYFYAPPNADSLAPMHKFLEEDMWHMVETLKWKAN</sequence>
<keyword evidence="3" id="KW-1185">Reference proteome</keyword>